<proteinExistence type="predicted"/>
<evidence type="ECO:0000313" key="3">
    <source>
        <dbReference type="Proteomes" id="UP001500724"/>
    </source>
</evidence>
<evidence type="ECO:0008006" key="4">
    <source>
        <dbReference type="Google" id="ProtNLM"/>
    </source>
</evidence>
<dbReference type="Proteomes" id="UP001500724">
    <property type="component" value="Unassembled WGS sequence"/>
</dbReference>
<sequence>MGQPAHPAFGEQGEGGVGDEIGARGAGGAYGHGGRSPCRAAFDDRRPLDWLVSATITLGHAASEEQAAGRLSAASARDALRVSLLRVLGASS</sequence>
<comment type="caution">
    <text evidence="2">The sequence shown here is derived from an EMBL/GenBank/DDBJ whole genome shotgun (WGS) entry which is preliminary data.</text>
</comment>
<organism evidence="2 3">
    <name type="scientific">Streptomyces thermocarboxydovorans</name>
    <dbReference type="NCBI Taxonomy" id="59298"/>
    <lineage>
        <taxon>Bacteria</taxon>
        <taxon>Bacillati</taxon>
        <taxon>Actinomycetota</taxon>
        <taxon>Actinomycetes</taxon>
        <taxon>Kitasatosporales</taxon>
        <taxon>Streptomycetaceae</taxon>
        <taxon>Streptomyces</taxon>
    </lineage>
</organism>
<feature type="region of interest" description="Disordered" evidence="1">
    <location>
        <begin position="1"/>
        <end position="37"/>
    </location>
</feature>
<keyword evidence="3" id="KW-1185">Reference proteome</keyword>
<gene>
    <name evidence="2" type="ORF">GCM10009535_12740</name>
</gene>
<feature type="compositionally biased region" description="Gly residues" evidence="1">
    <location>
        <begin position="12"/>
        <end position="34"/>
    </location>
</feature>
<accession>A0ABN1HD73</accession>
<dbReference type="EMBL" id="BAAAGU010000009">
    <property type="protein sequence ID" value="GAA0637732.1"/>
    <property type="molecule type" value="Genomic_DNA"/>
</dbReference>
<reference evidence="2 3" key="1">
    <citation type="journal article" date="2019" name="Int. J. Syst. Evol. Microbiol.">
        <title>The Global Catalogue of Microorganisms (GCM) 10K type strain sequencing project: providing services to taxonomists for standard genome sequencing and annotation.</title>
        <authorList>
            <consortium name="The Broad Institute Genomics Platform"/>
            <consortium name="The Broad Institute Genome Sequencing Center for Infectious Disease"/>
            <person name="Wu L."/>
            <person name="Ma J."/>
        </authorList>
    </citation>
    <scope>NUCLEOTIDE SEQUENCE [LARGE SCALE GENOMIC DNA]</scope>
    <source>
        <strain evidence="2 3">JCM 10367</strain>
    </source>
</reference>
<protein>
    <recommendedName>
        <fullName evidence="4">TetR family transcriptional regulator</fullName>
    </recommendedName>
</protein>
<evidence type="ECO:0000256" key="1">
    <source>
        <dbReference type="SAM" id="MobiDB-lite"/>
    </source>
</evidence>
<evidence type="ECO:0000313" key="2">
    <source>
        <dbReference type="EMBL" id="GAA0637732.1"/>
    </source>
</evidence>
<name>A0ABN1HD73_9ACTN</name>